<evidence type="ECO:0000256" key="5">
    <source>
        <dbReference type="SAM" id="Coils"/>
    </source>
</evidence>
<evidence type="ECO:0000313" key="8">
    <source>
        <dbReference type="Proteomes" id="UP000192132"/>
    </source>
</evidence>
<sequence length="128" mass="14699">MYIGMLASQSQCSTKAIRLYEQLGLLGKIPRQGIYRVYTAKHLLLLQLIKQGQALGFKLSELKMLLTPENDEPDWQALQQQLEIRQQQVQLQIAQLQQLTIDLASMQQEITQCLQQSSQSLLEQCQIK</sequence>
<dbReference type="Gene3D" id="1.10.1660.10">
    <property type="match status" value="1"/>
</dbReference>
<evidence type="ECO:0000256" key="2">
    <source>
        <dbReference type="ARBA" id="ARBA00023015"/>
    </source>
</evidence>
<evidence type="ECO:0000256" key="1">
    <source>
        <dbReference type="ARBA" id="ARBA00022491"/>
    </source>
</evidence>
<dbReference type="RefSeq" id="WP_076879368.1">
    <property type="nucleotide sequence ID" value="NZ_MLCN01000058.1"/>
</dbReference>
<dbReference type="AlphaFoldDB" id="A0A1S8CSN8"/>
<protein>
    <recommendedName>
        <fullName evidence="6">HTH merR-type domain-containing protein</fullName>
    </recommendedName>
</protein>
<dbReference type="STRING" id="1907941.BKE30_14845"/>
<accession>A0A1S8CSN8</accession>
<dbReference type="PANTHER" id="PTHR30204">
    <property type="entry name" value="REDOX-CYCLING DRUG-SENSING TRANSCRIPTIONAL ACTIVATOR SOXR"/>
    <property type="match status" value="1"/>
</dbReference>
<dbReference type="EMBL" id="MLCN01000058">
    <property type="protein sequence ID" value="ONG37273.1"/>
    <property type="molecule type" value="Genomic_DNA"/>
</dbReference>
<keyword evidence="4" id="KW-0804">Transcription</keyword>
<keyword evidence="5" id="KW-0175">Coiled coil</keyword>
<keyword evidence="2" id="KW-0805">Transcription regulation</keyword>
<dbReference type="OrthoDB" id="9808480at2"/>
<feature type="coiled-coil region" evidence="5">
    <location>
        <begin position="79"/>
        <end position="116"/>
    </location>
</feature>
<evidence type="ECO:0000313" key="7">
    <source>
        <dbReference type="EMBL" id="ONG37273.1"/>
    </source>
</evidence>
<dbReference type="Proteomes" id="UP000192132">
    <property type="component" value="Unassembled WGS sequence"/>
</dbReference>
<dbReference type="InterPro" id="IPR000551">
    <property type="entry name" value="MerR-type_HTH_dom"/>
</dbReference>
<dbReference type="InterPro" id="IPR047057">
    <property type="entry name" value="MerR_fam"/>
</dbReference>
<proteinExistence type="predicted"/>
<keyword evidence="8" id="KW-1185">Reference proteome</keyword>
<dbReference type="GO" id="GO:0003677">
    <property type="term" value="F:DNA binding"/>
    <property type="evidence" value="ECO:0007669"/>
    <property type="project" value="UniProtKB-KW"/>
</dbReference>
<organism evidence="7 8">
    <name type="scientific">Alkanindiges hydrocarboniclasticus</name>
    <dbReference type="NCBI Taxonomy" id="1907941"/>
    <lineage>
        <taxon>Bacteria</taxon>
        <taxon>Pseudomonadati</taxon>
        <taxon>Pseudomonadota</taxon>
        <taxon>Gammaproteobacteria</taxon>
        <taxon>Moraxellales</taxon>
        <taxon>Moraxellaceae</taxon>
        <taxon>Alkanindiges</taxon>
    </lineage>
</organism>
<dbReference type="PROSITE" id="PS00552">
    <property type="entry name" value="HTH_MERR_1"/>
    <property type="match status" value="1"/>
</dbReference>
<reference evidence="7 8" key="1">
    <citation type="submission" date="2016-10" db="EMBL/GenBank/DDBJ databases">
        <title>Draft Genome sequence of Alkanindiges sp. strain H1.</title>
        <authorList>
            <person name="Subhash Y."/>
            <person name="Lee S."/>
        </authorList>
    </citation>
    <scope>NUCLEOTIDE SEQUENCE [LARGE SCALE GENOMIC DNA]</scope>
    <source>
        <strain evidence="7 8">H1</strain>
    </source>
</reference>
<dbReference type="GO" id="GO:0003700">
    <property type="term" value="F:DNA-binding transcription factor activity"/>
    <property type="evidence" value="ECO:0007669"/>
    <property type="project" value="InterPro"/>
</dbReference>
<dbReference type="InterPro" id="IPR009061">
    <property type="entry name" value="DNA-bd_dom_put_sf"/>
</dbReference>
<evidence type="ECO:0000256" key="4">
    <source>
        <dbReference type="ARBA" id="ARBA00023163"/>
    </source>
</evidence>
<comment type="caution">
    <text evidence="7">The sequence shown here is derived from an EMBL/GenBank/DDBJ whole genome shotgun (WGS) entry which is preliminary data.</text>
</comment>
<dbReference type="Pfam" id="PF13411">
    <property type="entry name" value="MerR_1"/>
    <property type="match status" value="1"/>
</dbReference>
<evidence type="ECO:0000259" key="6">
    <source>
        <dbReference type="PROSITE" id="PS50937"/>
    </source>
</evidence>
<gene>
    <name evidence="7" type="ORF">BKE30_14845</name>
</gene>
<dbReference type="SMART" id="SM00422">
    <property type="entry name" value="HTH_MERR"/>
    <property type="match status" value="1"/>
</dbReference>
<keyword evidence="3" id="KW-0238">DNA-binding</keyword>
<dbReference type="SUPFAM" id="SSF46955">
    <property type="entry name" value="Putative DNA-binding domain"/>
    <property type="match status" value="1"/>
</dbReference>
<keyword evidence="1" id="KW-0678">Repressor</keyword>
<dbReference type="PANTHER" id="PTHR30204:SF69">
    <property type="entry name" value="MERR-FAMILY TRANSCRIPTIONAL REGULATOR"/>
    <property type="match status" value="1"/>
</dbReference>
<name>A0A1S8CSN8_9GAMM</name>
<dbReference type="PROSITE" id="PS50937">
    <property type="entry name" value="HTH_MERR_2"/>
    <property type="match status" value="1"/>
</dbReference>
<evidence type="ECO:0000256" key="3">
    <source>
        <dbReference type="ARBA" id="ARBA00023125"/>
    </source>
</evidence>
<feature type="domain" description="HTH merR-type" evidence="6">
    <location>
        <begin position="1"/>
        <end position="68"/>
    </location>
</feature>